<sequence>MTTGDVGALLDCHSQPLTDANLEDLTKSASEEEEETQQVVDQSGLTLERLAKLCNLAKELKEGSREWEQRYGSFCAILQQGRRSHESLQDAL</sequence>
<dbReference type="Proteomes" id="UP001162480">
    <property type="component" value="Chromosome 11"/>
</dbReference>
<proteinExistence type="predicted"/>
<gene>
    <name evidence="1" type="ORF">OCTVUL_1B025814</name>
</gene>
<protein>
    <submittedName>
        <fullName evidence="1">Uncharacterized protein</fullName>
    </submittedName>
</protein>
<keyword evidence="2" id="KW-1185">Reference proteome</keyword>
<dbReference type="AlphaFoldDB" id="A0AA36BA33"/>
<evidence type="ECO:0000313" key="2">
    <source>
        <dbReference type="Proteomes" id="UP001162480"/>
    </source>
</evidence>
<evidence type="ECO:0000313" key="1">
    <source>
        <dbReference type="EMBL" id="CAI9729851.1"/>
    </source>
</evidence>
<dbReference type="EMBL" id="OX597824">
    <property type="protein sequence ID" value="CAI9729851.1"/>
    <property type="molecule type" value="Genomic_DNA"/>
</dbReference>
<accession>A0AA36BA33</accession>
<reference evidence="1" key="1">
    <citation type="submission" date="2023-08" db="EMBL/GenBank/DDBJ databases">
        <authorList>
            <person name="Alioto T."/>
            <person name="Alioto T."/>
            <person name="Gomez Garrido J."/>
        </authorList>
    </citation>
    <scope>NUCLEOTIDE SEQUENCE</scope>
</reference>
<name>A0AA36BA33_OCTVU</name>
<organism evidence="1 2">
    <name type="scientific">Octopus vulgaris</name>
    <name type="common">Common octopus</name>
    <dbReference type="NCBI Taxonomy" id="6645"/>
    <lineage>
        <taxon>Eukaryota</taxon>
        <taxon>Metazoa</taxon>
        <taxon>Spiralia</taxon>
        <taxon>Lophotrochozoa</taxon>
        <taxon>Mollusca</taxon>
        <taxon>Cephalopoda</taxon>
        <taxon>Coleoidea</taxon>
        <taxon>Octopodiformes</taxon>
        <taxon>Octopoda</taxon>
        <taxon>Incirrata</taxon>
        <taxon>Octopodidae</taxon>
        <taxon>Octopus</taxon>
    </lineage>
</organism>